<protein>
    <submittedName>
        <fullName evidence="1">Uncharacterized protein</fullName>
    </submittedName>
</protein>
<name>A0A2W4TSI4_9CYAN</name>
<evidence type="ECO:0000313" key="2">
    <source>
        <dbReference type="Proteomes" id="UP000249354"/>
    </source>
</evidence>
<dbReference type="EMBL" id="QBMC01000166">
    <property type="protein sequence ID" value="PZO11902.1"/>
    <property type="molecule type" value="Genomic_DNA"/>
</dbReference>
<dbReference type="AlphaFoldDB" id="A0A2W4TSI4"/>
<dbReference type="Proteomes" id="UP000249354">
    <property type="component" value="Unassembled WGS sequence"/>
</dbReference>
<reference evidence="1 2" key="2">
    <citation type="submission" date="2018-06" db="EMBL/GenBank/DDBJ databases">
        <title>Metagenomic assembly of (sub)arctic Cyanobacteria and their associated microbiome from non-axenic cultures.</title>
        <authorList>
            <person name="Baurain D."/>
        </authorList>
    </citation>
    <scope>NUCLEOTIDE SEQUENCE [LARGE SCALE GENOMIC DNA]</scope>
    <source>
        <strain evidence="1">ULC129bin1</strain>
    </source>
</reference>
<sequence length="124" mass="13227">MNKPRGLIQTSSALLLLLLGAALLIMPEQVLSQAPALKSAPSSSPVFEDVPVPEVENQVPTLLPTSGVVQARVTLLGRHQSFKVRLNQLLKDFFQTQSVTLAKPNLNHALSLPGAISGGSFLIH</sequence>
<reference evidence="2" key="1">
    <citation type="submission" date="2018-04" db="EMBL/GenBank/DDBJ databases">
        <authorList>
            <person name="Cornet L."/>
        </authorList>
    </citation>
    <scope>NUCLEOTIDE SEQUENCE [LARGE SCALE GENOMIC DNA]</scope>
</reference>
<organism evidence="1 2">
    <name type="scientific">Leptolyngbya foveolarum</name>
    <dbReference type="NCBI Taxonomy" id="47253"/>
    <lineage>
        <taxon>Bacteria</taxon>
        <taxon>Bacillati</taxon>
        <taxon>Cyanobacteriota</taxon>
        <taxon>Cyanophyceae</taxon>
        <taxon>Leptolyngbyales</taxon>
        <taxon>Leptolyngbyaceae</taxon>
        <taxon>Leptolyngbya group</taxon>
        <taxon>Leptolyngbya</taxon>
    </lineage>
</organism>
<gene>
    <name evidence="1" type="ORF">DCF25_18555</name>
</gene>
<accession>A0A2W4TSI4</accession>
<evidence type="ECO:0000313" key="1">
    <source>
        <dbReference type="EMBL" id="PZO11902.1"/>
    </source>
</evidence>
<proteinExistence type="predicted"/>
<comment type="caution">
    <text evidence="1">The sequence shown here is derived from an EMBL/GenBank/DDBJ whole genome shotgun (WGS) entry which is preliminary data.</text>
</comment>